<evidence type="ECO:0000256" key="2">
    <source>
        <dbReference type="SAM" id="Phobius"/>
    </source>
</evidence>
<feature type="transmembrane region" description="Helical" evidence="2">
    <location>
        <begin position="467"/>
        <end position="488"/>
    </location>
</feature>
<feature type="domain" description="Cyclic nucleotide-binding" evidence="3">
    <location>
        <begin position="243"/>
        <end position="277"/>
    </location>
</feature>
<dbReference type="InterPro" id="IPR011624">
    <property type="entry name" value="Metal-dep_PHydrolase_7TM_extra"/>
</dbReference>
<feature type="transmembrane region" description="Helical" evidence="2">
    <location>
        <begin position="435"/>
        <end position="455"/>
    </location>
</feature>
<keyword evidence="2" id="KW-0472">Membrane</keyword>
<dbReference type="CDD" id="cd00077">
    <property type="entry name" value="HDc"/>
    <property type="match status" value="1"/>
</dbReference>
<dbReference type="PANTHER" id="PTHR36442:SF1">
    <property type="entry name" value="CYCLIC-DI-AMP PHOSPHODIESTERASE PGPH"/>
    <property type="match status" value="1"/>
</dbReference>
<dbReference type="Pfam" id="PF01966">
    <property type="entry name" value="HD"/>
    <property type="match status" value="1"/>
</dbReference>
<dbReference type="InterPro" id="IPR003607">
    <property type="entry name" value="HD/PDEase_dom"/>
</dbReference>
<feature type="compositionally biased region" description="Basic and acidic residues" evidence="1">
    <location>
        <begin position="725"/>
        <end position="738"/>
    </location>
</feature>
<evidence type="ECO:0000256" key="1">
    <source>
        <dbReference type="SAM" id="MobiDB-lite"/>
    </source>
</evidence>
<keyword evidence="2" id="KW-1133">Transmembrane helix</keyword>
<dbReference type="PANTHER" id="PTHR36442">
    <property type="entry name" value="CYCLIC-DI-AMP PHOSPHODIESTERASE PGPH"/>
    <property type="match status" value="1"/>
</dbReference>
<evidence type="ECO:0000259" key="3">
    <source>
        <dbReference type="PROSITE" id="PS50042"/>
    </source>
</evidence>
<keyword evidence="2" id="KW-0812">Transmembrane</keyword>
<feature type="compositionally biased region" description="Polar residues" evidence="1">
    <location>
        <begin position="745"/>
        <end position="767"/>
    </location>
</feature>
<dbReference type="Proteomes" id="UP000009173">
    <property type="component" value="Chromosome"/>
</dbReference>
<feature type="region of interest" description="Disordered" evidence="1">
    <location>
        <begin position="725"/>
        <end position="830"/>
    </location>
</feature>
<dbReference type="InterPro" id="IPR011621">
    <property type="entry name" value="Metal-dep_PHydrolase_7TM_intra"/>
</dbReference>
<dbReference type="InterPro" id="IPR052722">
    <property type="entry name" value="PgpH_phosphodiesterase"/>
</dbReference>
<accession>A0A0H3A762</accession>
<dbReference type="Pfam" id="PF07697">
    <property type="entry name" value="7TMR-HDED"/>
    <property type="match status" value="1"/>
</dbReference>
<feature type="transmembrane region" description="Helical" evidence="2">
    <location>
        <begin position="298"/>
        <end position="322"/>
    </location>
</feature>
<dbReference type="InterPro" id="IPR000595">
    <property type="entry name" value="cNMP-bd_dom"/>
</dbReference>
<proteinExistence type="predicted"/>
<dbReference type="EMBL" id="CP000527">
    <property type="protein sequence ID" value="ABM28301.1"/>
    <property type="molecule type" value="Genomic_DNA"/>
</dbReference>
<dbReference type="PROSITE" id="PS51831">
    <property type="entry name" value="HD"/>
    <property type="match status" value="1"/>
</dbReference>
<feature type="transmembrane region" description="Helical" evidence="2">
    <location>
        <begin position="334"/>
        <end position="354"/>
    </location>
</feature>
<dbReference type="Gene3D" id="1.10.3210.10">
    <property type="entry name" value="Hypothetical protein af1432"/>
    <property type="match status" value="1"/>
</dbReference>
<dbReference type="SMART" id="SM00471">
    <property type="entry name" value="HDc"/>
    <property type="match status" value="1"/>
</dbReference>
<keyword evidence="5" id="KW-0378">Hydrolase</keyword>
<dbReference type="AlphaFoldDB" id="A0A0H3A762"/>
<dbReference type="PROSITE" id="PS50042">
    <property type="entry name" value="CNMP_BINDING_3"/>
    <property type="match status" value="1"/>
</dbReference>
<dbReference type="SUPFAM" id="SSF109604">
    <property type="entry name" value="HD-domain/PDEase-like"/>
    <property type="match status" value="1"/>
</dbReference>
<dbReference type="HOGENOM" id="CLU_015767_1_2_7"/>
<sequence length="830" mass="90693" precursor="true">MKDMNPSKTTIRNLLRRLALVTDAGGLVALACVIIALSFLAGSDMKAPARVLVAGEIAPHDIVADRDLLVEDQQATRARREQAGMLQPAVFELSTEPLLHLRERVHEVFQSLNNAEIGDLEPLRLALSDQLGTDISMRTLTVWSSESFQSYVTTNVLPWTEARLSDGVSSDMRILLQFKGGILVRDLTTGTETLRTNLHAIPDIRTVTSELTQTLKNDGQLQLATRRAILSLIEPLLVPTLTLNREATAARSAEVTDAIEPVLYRLQRGEVIVRQGERVGREQQLKIQSLYSVRSKRLHSLTVVGTAVSAAILAFGLFFAPSGRPGRPLQRKDLLFISLLLLGFALAAKGLNQLAPGITDGIATERLAYCFPVAGAAGLSALIFSARRYCVTGLLLAFFCTVLLQGGLPLFLFFFVGAMLNTWLVTRAQTRQDVVWSFFPLLGGLLVCGLASALLEGLRGTPLVHTLLLVGANAMISMLLLFALSPFLEMAFRYTTRFRLMELMSLEQPLLQDLMVTVPGTYHHSLIVANMVEAGAKNIGANSLLCKVAALYHDIGKLSKPEYFIENQFGSRNKHDKLAPSMSALIITSHVKKGVELAEKHRLGQEIVDILRQHHGTRVIRYFFQKAVDLGEKPREEDYSYPGPRPQSREAAIVMLADAVEASSRTLVDPTPARIKGHIDTIVKGIFAEGQLDESELTFKDLHKLSQSFHRILTGIFHQRIEYPDANKDKKPRSEQNDKAPAVQEQPSQSDSAETASVQTTELSRQTGGKNGNGKGNATISGQPRTEGKTDSGNPAPDTEVDNDVESAAAGSENALPAATARRGERDGTA</sequence>
<protein>
    <submittedName>
        <fullName evidence="5">Metal dependent phosphohydrolase</fullName>
    </submittedName>
</protein>
<evidence type="ECO:0000313" key="5">
    <source>
        <dbReference type="EMBL" id="ABM28301.1"/>
    </source>
</evidence>
<dbReference type="Pfam" id="PF07698">
    <property type="entry name" value="7TM-7TMR_HD"/>
    <property type="match status" value="1"/>
</dbReference>
<dbReference type="InterPro" id="IPR006674">
    <property type="entry name" value="HD_domain"/>
</dbReference>
<feature type="domain" description="HD" evidence="4">
    <location>
        <begin position="521"/>
        <end position="663"/>
    </location>
</feature>
<reference evidence="6" key="1">
    <citation type="journal article" date="2009" name="Environ. Microbiol.">
        <title>Contribution of mobile genetic elements to Desulfovibrio vulgaris genome plasticity.</title>
        <authorList>
            <person name="Walker C.B."/>
            <person name="Stolyar S."/>
            <person name="Chivian D."/>
            <person name="Pinel N."/>
            <person name="Gabster J.A."/>
            <person name="Dehal P.S."/>
            <person name="He Z."/>
            <person name="Yang Z.K."/>
            <person name="Yen H.C."/>
            <person name="Zhou J."/>
            <person name="Wall J.D."/>
            <person name="Hazen T.C."/>
            <person name="Arkin A.P."/>
            <person name="Stahl D.A."/>
        </authorList>
    </citation>
    <scope>NUCLEOTIDE SEQUENCE [LARGE SCALE GENOMIC DNA]</scope>
    <source>
        <strain evidence="6">DP4</strain>
    </source>
</reference>
<name>A0A0H3A762_NITV4</name>
<dbReference type="GO" id="GO:0016787">
    <property type="term" value="F:hydrolase activity"/>
    <property type="evidence" value="ECO:0007669"/>
    <property type="project" value="UniProtKB-KW"/>
</dbReference>
<dbReference type="InterPro" id="IPR006675">
    <property type="entry name" value="HDIG_dom"/>
</dbReference>
<organism evidence="5 6">
    <name type="scientific">Nitratidesulfovibrio vulgaris (strain DP4)</name>
    <name type="common">Desulfovibrio vulgaris</name>
    <dbReference type="NCBI Taxonomy" id="391774"/>
    <lineage>
        <taxon>Bacteria</taxon>
        <taxon>Pseudomonadati</taxon>
        <taxon>Thermodesulfobacteriota</taxon>
        <taxon>Desulfovibrionia</taxon>
        <taxon>Desulfovibrionales</taxon>
        <taxon>Desulfovibrionaceae</taxon>
        <taxon>Nitratidesulfovibrio</taxon>
    </lineage>
</organism>
<gene>
    <name evidence="5" type="ordered locus">Dvul_1282</name>
</gene>
<evidence type="ECO:0000259" key="4">
    <source>
        <dbReference type="PROSITE" id="PS51831"/>
    </source>
</evidence>
<feature type="transmembrane region" description="Helical" evidence="2">
    <location>
        <begin position="393"/>
        <end position="415"/>
    </location>
</feature>
<feature type="transmembrane region" description="Helical" evidence="2">
    <location>
        <begin position="366"/>
        <end position="386"/>
    </location>
</feature>
<feature type="transmembrane region" description="Helical" evidence="2">
    <location>
        <begin position="20"/>
        <end position="41"/>
    </location>
</feature>
<dbReference type="KEGG" id="dvl:Dvul_1282"/>
<evidence type="ECO:0000313" key="6">
    <source>
        <dbReference type="Proteomes" id="UP000009173"/>
    </source>
</evidence>
<dbReference type="NCBIfam" id="TIGR00277">
    <property type="entry name" value="HDIG"/>
    <property type="match status" value="1"/>
</dbReference>